<dbReference type="WBParaSite" id="nRc.2.0.1.t26614-RA">
    <property type="protein sequence ID" value="nRc.2.0.1.t26614-RA"/>
    <property type="gene ID" value="nRc.2.0.1.g26614"/>
</dbReference>
<evidence type="ECO:0000313" key="2">
    <source>
        <dbReference type="Proteomes" id="UP000887565"/>
    </source>
</evidence>
<evidence type="ECO:0000313" key="3">
    <source>
        <dbReference type="WBParaSite" id="nRc.2.0.1.t26614-RA"/>
    </source>
</evidence>
<dbReference type="AlphaFoldDB" id="A0A915JK99"/>
<protein>
    <submittedName>
        <fullName evidence="3">Dmrt1</fullName>
    </submittedName>
</protein>
<name>A0A915JK99_ROMCU</name>
<dbReference type="Proteomes" id="UP000887565">
    <property type="component" value="Unplaced"/>
</dbReference>
<organism evidence="2 3">
    <name type="scientific">Romanomermis culicivorax</name>
    <name type="common">Nematode worm</name>
    <dbReference type="NCBI Taxonomy" id="13658"/>
    <lineage>
        <taxon>Eukaryota</taxon>
        <taxon>Metazoa</taxon>
        <taxon>Ecdysozoa</taxon>
        <taxon>Nematoda</taxon>
        <taxon>Enoplea</taxon>
        <taxon>Dorylaimia</taxon>
        <taxon>Mermithida</taxon>
        <taxon>Mermithoidea</taxon>
        <taxon>Mermithidae</taxon>
        <taxon>Romanomermis</taxon>
    </lineage>
</organism>
<evidence type="ECO:0000256" key="1">
    <source>
        <dbReference type="SAM" id="MobiDB-lite"/>
    </source>
</evidence>
<accession>A0A915JK99</accession>
<feature type="compositionally biased region" description="Basic and acidic residues" evidence="1">
    <location>
        <begin position="16"/>
        <end position="32"/>
    </location>
</feature>
<keyword evidence="2" id="KW-1185">Reference proteome</keyword>
<feature type="compositionally biased region" description="Polar residues" evidence="1">
    <location>
        <begin position="1"/>
        <end position="14"/>
    </location>
</feature>
<sequence>MSSFNSPQTKNSGGVESKEMDCHSIDHRQPAH</sequence>
<feature type="region of interest" description="Disordered" evidence="1">
    <location>
        <begin position="1"/>
        <end position="32"/>
    </location>
</feature>
<proteinExistence type="predicted"/>
<reference evidence="3" key="1">
    <citation type="submission" date="2022-11" db="UniProtKB">
        <authorList>
            <consortium name="WormBaseParasite"/>
        </authorList>
    </citation>
    <scope>IDENTIFICATION</scope>
</reference>